<dbReference type="SUPFAM" id="SSF48452">
    <property type="entry name" value="TPR-like"/>
    <property type="match status" value="1"/>
</dbReference>
<sequence length="310" mass="36471">MGNVELGKEISRLRKQNAMTQKELAQDVCTQAALSLIERGQTTPALETVFFLSLKLNKPINHFLQYVLDDNVDYINETVSFIENLAFEQRFNDIHRLTQKELRTMESSSRTWFEQYLKWMNAISSYRLKRADYPSTVSLLKDLLKEEYTLLNHKGFLHFKILNSLALIHGENDNLTSSLLYYNKALKGEWKEAMPSLLRQPEIYRLRILYNKAKTLYDMKKYEEAQTTVIQGINESRENENISMLGNFYYYQGQCYEQMNEDRAIIEEAYRNAEFIYGFLGKENYLKIVRGKKKSYLRADDDTASPERDS</sequence>
<dbReference type="InterPro" id="IPR053163">
    <property type="entry name" value="HTH-type_regulator_Rgg"/>
</dbReference>
<dbReference type="PROSITE" id="PS50943">
    <property type="entry name" value="HTH_CROC1"/>
    <property type="match status" value="1"/>
</dbReference>
<proteinExistence type="predicted"/>
<evidence type="ECO:0000313" key="3">
    <source>
        <dbReference type="Proteomes" id="UP000182062"/>
    </source>
</evidence>
<dbReference type="RefSeq" id="WP_071619884.1">
    <property type="nucleotide sequence ID" value="NZ_MINN01000117.1"/>
</dbReference>
<feature type="domain" description="HTH cro/C1-type" evidence="1">
    <location>
        <begin position="10"/>
        <end position="63"/>
    </location>
</feature>
<dbReference type="InterPro" id="IPR010982">
    <property type="entry name" value="Lambda_DNA-bd_dom_sf"/>
</dbReference>
<dbReference type="PANTHER" id="PTHR37038">
    <property type="entry name" value="TRANSCRIPTIONAL REGULATOR-RELATED"/>
    <property type="match status" value="1"/>
</dbReference>
<dbReference type="Pfam" id="PF01381">
    <property type="entry name" value="HTH_3"/>
    <property type="match status" value="1"/>
</dbReference>
<name>A0A1J6VZK0_9BACI</name>
<dbReference type="Gene3D" id="1.25.40.10">
    <property type="entry name" value="Tetratricopeptide repeat domain"/>
    <property type="match status" value="1"/>
</dbReference>
<comment type="caution">
    <text evidence="2">The sequence shown here is derived from an EMBL/GenBank/DDBJ whole genome shotgun (WGS) entry which is preliminary data.</text>
</comment>
<dbReference type="EMBL" id="MINN01000117">
    <property type="protein sequence ID" value="OIU69780.1"/>
    <property type="molecule type" value="Genomic_DNA"/>
</dbReference>
<dbReference type="SMART" id="SM00530">
    <property type="entry name" value="HTH_XRE"/>
    <property type="match status" value="1"/>
</dbReference>
<dbReference type="InterPro" id="IPR041315">
    <property type="entry name" value="PlcR_TPR"/>
</dbReference>
<dbReference type="Pfam" id="PF18768">
    <property type="entry name" value="RNPP_C"/>
    <property type="match status" value="1"/>
</dbReference>
<dbReference type="InterPro" id="IPR011990">
    <property type="entry name" value="TPR-like_helical_dom_sf"/>
</dbReference>
<accession>A0A1J6VZK0</accession>
<dbReference type="PANTHER" id="PTHR37038:SF14">
    <property type="entry name" value="TRANSCRIPTIONAL ACTIVATOR"/>
    <property type="match status" value="1"/>
</dbReference>
<evidence type="ECO:0000259" key="1">
    <source>
        <dbReference type="PROSITE" id="PS50943"/>
    </source>
</evidence>
<reference evidence="2 3" key="1">
    <citation type="submission" date="2016-09" db="EMBL/GenBank/DDBJ databases">
        <title>Bacillus aquimaris SAMM genome sequence reveals colonization and biosurfactant production capacities.</title>
        <authorList>
            <person name="Waghmode S.R."/>
            <person name="Suryavanshi M.V."/>
        </authorList>
    </citation>
    <scope>NUCLEOTIDE SEQUENCE [LARGE SCALE GENOMIC DNA]</scope>
    <source>
        <strain evidence="2 3">SAMM</strain>
    </source>
</reference>
<dbReference type="AlphaFoldDB" id="A0A1J6VZK0"/>
<protein>
    <recommendedName>
        <fullName evidence="1">HTH cro/C1-type domain-containing protein</fullName>
    </recommendedName>
</protein>
<dbReference type="GO" id="GO:0003677">
    <property type="term" value="F:DNA binding"/>
    <property type="evidence" value="ECO:0007669"/>
    <property type="project" value="InterPro"/>
</dbReference>
<dbReference type="InterPro" id="IPR001387">
    <property type="entry name" value="Cro/C1-type_HTH"/>
</dbReference>
<organism evidence="2 3">
    <name type="scientific">Rossellomorea aquimaris</name>
    <dbReference type="NCBI Taxonomy" id="189382"/>
    <lineage>
        <taxon>Bacteria</taxon>
        <taxon>Bacillati</taxon>
        <taxon>Bacillota</taxon>
        <taxon>Bacilli</taxon>
        <taxon>Bacillales</taxon>
        <taxon>Bacillaceae</taxon>
        <taxon>Rossellomorea</taxon>
    </lineage>
</organism>
<dbReference type="CDD" id="cd00093">
    <property type="entry name" value="HTH_XRE"/>
    <property type="match status" value="1"/>
</dbReference>
<dbReference type="Proteomes" id="UP000182062">
    <property type="component" value="Unassembled WGS sequence"/>
</dbReference>
<dbReference type="Gene3D" id="1.10.260.40">
    <property type="entry name" value="lambda repressor-like DNA-binding domains"/>
    <property type="match status" value="1"/>
</dbReference>
<dbReference type="SUPFAM" id="SSF47413">
    <property type="entry name" value="lambda repressor-like DNA-binding domains"/>
    <property type="match status" value="1"/>
</dbReference>
<dbReference type="OrthoDB" id="1150409at2"/>
<keyword evidence="3" id="KW-1185">Reference proteome</keyword>
<gene>
    <name evidence="2" type="ORF">BHE18_02385</name>
</gene>
<evidence type="ECO:0000313" key="2">
    <source>
        <dbReference type="EMBL" id="OIU69780.1"/>
    </source>
</evidence>